<feature type="non-terminal residue" evidence="1">
    <location>
        <position position="130"/>
    </location>
</feature>
<organism evidence="1">
    <name type="scientific">marine metagenome</name>
    <dbReference type="NCBI Taxonomy" id="408172"/>
    <lineage>
        <taxon>unclassified sequences</taxon>
        <taxon>metagenomes</taxon>
        <taxon>ecological metagenomes</taxon>
    </lineage>
</organism>
<dbReference type="InterPro" id="IPR038389">
    <property type="entry name" value="PSMG2_sf"/>
</dbReference>
<proteinExistence type="predicted"/>
<dbReference type="Gene3D" id="3.40.50.10900">
    <property type="entry name" value="PAC-like subunit"/>
    <property type="match status" value="1"/>
</dbReference>
<gene>
    <name evidence="1" type="ORF">METZ01_LOCUS396289</name>
</gene>
<name>A0A382VBN7_9ZZZZ</name>
<protein>
    <recommendedName>
        <fullName evidence="2">PAC2 family protein</fullName>
    </recommendedName>
</protein>
<dbReference type="Pfam" id="PF09754">
    <property type="entry name" value="PAC2"/>
    <property type="match status" value="1"/>
</dbReference>
<accession>A0A382VBN7</accession>
<sequence>MFENFTVWENQPENTGGMLIAAFQGWNDAGNASSWALRHLCEDLQAKPFAHIQAEHFYDFSATRPLVHLDENGRQLDWPRASFNASSEQNILLLEGTEPQLQWRTFVEQIISVATSLKVSKVVTLGSLLT</sequence>
<evidence type="ECO:0008006" key="2">
    <source>
        <dbReference type="Google" id="ProtNLM"/>
    </source>
</evidence>
<dbReference type="EMBL" id="UINC01150408">
    <property type="protein sequence ID" value="SVD43435.1"/>
    <property type="molecule type" value="Genomic_DNA"/>
</dbReference>
<dbReference type="AlphaFoldDB" id="A0A382VBN7"/>
<dbReference type="InterPro" id="IPR019151">
    <property type="entry name" value="Proteasome_assmbl_chaperone_2"/>
</dbReference>
<dbReference type="SUPFAM" id="SSF159659">
    <property type="entry name" value="Cgl1923-like"/>
    <property type="match status" value="1"/>
</dbReference>
<reference evidence="1" key="1">
    <citation type="submission" date="2018-05" db="EMBL/GenBank/DDBJ databases">
        <authorList>
            <person name="Lanie J.A."/>
            <person name="Ng W.-L."/>
            <person name="Kazmierczak K.M."/>
            <person name="Andrzejewski T.M."/>
            <person name="Davidsen T.M."/>
            <person name="Wayne K.J."/>
            <person name="Tettelin H."/>
            <person name="Glass J.I."/>
            <person name="Rusch D."/>
            <person name="Podicherti R."/>
            <person name="Tsui H.-C.T."/>
            <person name="Winkler M.E."/>
        </authorList>
    </citation>
    <scope>NUCLEOTIDE SEQUENCE</scope>
</reference>
<evidence type="ECO:0000313" key="1">
    <source>
        <dbReference type="EMBL" id="SVD43435.1"/>
    </source>
</evidence>